<dbReference type="GeneID" id="98918938"/>
<evidence type="ECO:0000256" key="1">
    <source>
        <dbReference type="SAM" id="Phobius"/>
    </source>
</evidence>
<dbReference type="RefSeq" id="WP_005602368.1">
    <property type="nucleotide sequence ID" value="NZ_GG663522.1"/>
</dbReference>
<proteinExistence type="predicted"/>
<feature type="transmembrane region" description="Helical" evidence="1">
    <location>
        <begin position="99"/>
        <end position="125"/>
    </location>
</feature>
<keyword evidence="1" id="KW-0472">Membrane</keyword>
<keyword evidence="1" id="KW-1133">Transmembrane helix</keyword>
<feature type="transmembrane region" description="Helical" evidence="1">
    <location>
        <begin position="29"/>
        <end position="50"/>
    </location>
</feature>
<reference evidence="2 3" key="1">
    <citation type="submission" date="2010-02" db="EMBL/GenBank/DDBJ databases">
        <authorList>
            <person name="Weinstock G."/>
            <person name="Sodergren E."/>
            <person name="Clifton S."/>
            <person name="Fulton L."/>
            <person name="Fulton B."/>
            <person name="Courtney L."/>
            <person name="Fronick C."/>
            <person name="Harrison M."/>
            <person name="Strong C."/>
            <person name="Farmer C."/>
            <person name="Delahaunty K."/>
            <person name="Markovic C."/>
            <person name="Hall O."/>
            <person name="Minx P."/>
            <person name="Tomlinson C."/>
            <person name="Mitreva M."/>
            <person name="Nelson J."/>
            <person name="Hou S."/>
            <person name="Wollam A."/>
            <person name="Pepin K.H."/>
            <person name="Johnson M."/>
            <person name="Bhonagiri V."/>
            <person name="Zhang X."/>
            <person name="Suruliraj S."/>
            <person name="Warren W."/>
            <person name="Chinwalla A."/>
            <person name="Mardis E.R."/>
            <person name="Wilson R.K."/>
        </authorList>
    </citation>
    <scope>NUCLEOTIDE SEQUENCE [LARGE SCALE GENOMIC DNA]</scope>
    <source>
        <strain evidence="2 3">DSM 2876</strain>
    </source>
</reference>
<gene>
    <name evidence="2" type="ORF">BUTYVIB_01070</name>
</gene>
<dbReference type="AlphaFoldDB" id="D4RZ06"/>
<comment type="caution">
    <text evidence="2">The sequence shown here is derived from an EMBL/GenBank/DDBJ whole genome shotgun (WGS) entry which is preliminary data.</text>
</comment>
<name>D4RZ06_9FIRM</name>
<evidence type="ECO:0000313" key="2">
    <source>
        <dbReference type="EMBL" id="EFF68707.1"/>
    </source>
</evidence>
<sequence>MQNETLESVTQAISYEGYDMTAKVSNGKIVAGIIGIVVILAFVIATIILIRKKQKGNGFGILGGVITYISFNYFAPSLLINLIFVYSPFKKYADSANKVIVSTAAFIIVYTLSTAFLAVLGRMLANKVFAYRLKSFGEGFSFGQGIAYTQAAFTMSSLFQLVSPMIIINRSGLETLVSGAKDQEAATKMLDSAMELIGYKTSAIVMLTIVAVLFVIYQLAITIPMYAAYQKKIHKGYYGMVLGSYIVIEAIQYMAERKVINVIVQLIATAVVVAAITYVCIRIYNKCYKDEERDLDKEKEDKIKKMTTAKKIPRFDNLSNL</sequence>
<protein>
    <submittedName>
        <fullName evidence="2">Uncharacterized protein</fullName>
    </submittedName>
</protein>
<feature type="transmembrane region" description="Helical" evidence="1">
    <location>
        <begin position="236"/>
        <end position="254"/>
    </location>
</feature>
<keyword evidence="1" id="KW-0812">Transmembrane</keyword>
<feature type="transmembrane region" description="Helical" evidence="1">
    <location>
        <begin position="62"/>
        <end position="87"/>
    </location>
</feature>
<feature type="transmembrane region" description="Helical" evidence="1">
    <location>
        <begin position="204"/>
        <end position="229"/>
    </location>
</feature>
<accession>D4RZ06</accession>
<dbReference type="EMBL" id="ABWN01000026">
    <property type="protein sequence ID" value="EFF68707.1"/>
    <property type="molecule type" value="Genomic_DNA"/>
</dbReference>
<feature type="transmembrane region" description="Helical" evidence="1">
    <location>
        <begin position="260"/>
        <end position="281"/>
    </location>
</feature>
<dbReference type="HOGENOM" id="CLU_865166_0_0_9"/>
<organism evidence="2 3">
    <name type="scientific">Eshraghiella crossota DSM 2876</name>
    <dbReference type="NCBI Taxonomy" id="511680"/>
    <lineage>
        <taxon>Bacteria</taxon>
        <taxon>Bacillati</taxon>
        <taxon>Bacillota</taxon>
        <taxon>Clostridia</taxon>
        <taxon>Lachnospirales</taxon>
        <taxon>Lachnospiraceae</taxon>
        <taxon>Eshraghiella</taxon>
    </lineage>
</organism>
<evidence type="ECO:0000313" key="3">
    <source>
        <dbReference type="Proteomes" id="UP000006238"/>
    </source>
</evidence>
<keyword evidence="3" id="KW-1185">Reference proteome</keyword>
<dbReference type="Proteomes" id="UP000006238">
    <property type="component" value="Unassembled WGS sequence"/>
</dbReference>